<dbReference type="RefSeq" id="XP_065328923.1">
    <property type="nucleotide sequence ID" value="XM_065472851.1"/>
</dbReference>
<sequence>MITLFSIICCTQVSKKGDTENYNFIGTFKKTEDQGVYNLDIISPYEELENFLSSADNTSVLSFDYELIETNLMNSGCSDVFSFDNIIFEDIYNYDTYHNSTQDTNIYLDNKNTEKNNDIELILSY</sequence>
<protein>
    <submittedName>
        <fullName evidence="1">SP-containing protein</fullName>
    </submittedName>
</protein>
<evidence type="ECO:0000313" key="1">
    <source>
        <dbReference type="EMBL" id="WUR02778.1"/>
    </source>
</evidence>
<reference evidence="1" key="1">
    <citation type="journal article" date="2024" name="BMC Genomics">
        <title>Functional annotation of a divergent genome using sequence and structure-based similarity.</title>
        <authorList>
            <person name="Svedberg D."/>
            <person name="Winiger R.R."/>
            <person name="Berg A."/>
            <person name="Sharma H."/>
            <person name="Tellgren-Roth C."/>
            <person name="Debrunner-Vossbrinck B.A."/>
            <person name="Vossbrinck C.R."/>
            <person name="Barandun J."/>
        </authorList>
    </citation>
    <scope>NUCLEOTIDE SEQUENCE</scope>
    <source>
        <strain evidence="1">Illinois isolate</strain>
    </source>
</reference>
<dbReference type="GeneID" id="90540587"/>
<proteinExistence type="predicted"/>
<dbReference type="Proteomes" id="UP001334084">
    <property type="component" value="Chromosome 2"/>
</dbReference>
<organism evidence="1 2">
    <name type="scientific">Vairimorpha necatrix</name>
    <dbReference type="NCBI Taxonomy" id="6039"/>
    <lineage>
        <taxon>Eukaryota</taxon>
        <taxon>Fungi</taxon>
        <taxon>Fungi incertae sedis</taxon>
        <taxon>Microsporidia</taxon>
        <taxon>Nosematidae</taxon>
        <taxon>Vairimorpha</taxon>
    </lineage>
</organism>
<accession>A0AAX4J9Z6</accession>
<evidence type="ECO:0000313" key="2">
    <source>
        <dbReference type="Proteomes" id="UP001334084"/>
    </source>
</evidence>
<dbReference type="EMBL" id="CP142727">
    <property type="protein sequence ID" value="WUR02778.1"/>
    <property type="molecule type" value="Genomic_DNA"/>
</dbReference>
<dbReference type="AlphaFoldDB" id="A0AAX4J9Z6"/>
<gene>
    <name evidence="1" type="ORF">VNE69_02297</name>
</gene>
<name>A0AAX4J9Z6_9MICR</name>
<keyword evidence="2" id="KW-1185">Reference proteome</keyword>
<dbReference type="KEGG" id="vnx:VNE69_02297"/>